<evidence type="ECO:0000313" key="5">
    <source>
        <dbReference type="Proteomes" id="UP000576225"/>
    </source>
</evidence>
<comment type="caution">
    <text evidence="4">The sequence shown here is derived from an EMBL/GenBank/DDBJ whole genome shotgun (WGS) entry which is preliminary data.</text>
</comment>
<dbReference type="RefSeq" id="WP_168961653.1">
    <property type="nucleotide sequence ID" value="NZ_JABAEW010000004.1"/>
</dbReference>
<organism evidence="4 5">
    <name type="scientific">Victivallis vadensis</name>
    <dbReference type="NCBI Taxonomy" id="172901"/>
    <lineage>
        <taxon>Bacteria</taxon>
        <taxon>Pseudomonadati</taxon>
        <taxon>Lentisphaerota</taxon>
        <taxon>Lentisphaeria</taxon>
        <taxon>Victivallales</taxon>
        <taxon>Victivallaceae</taxon>
        <taxon>Victivallis</taxon>
    </lineage>
</organism>
<proteinExistence type="predicted"/>
<dbReference type="Gene3D" id="3.40.50.1390">
    <property type="entry name" value="Resolvase, N-terminal catalytic domain"/>
    <property type="match status" value="1"/>
</dbReference>
<keyword evidence="2" id="KW-0233">DNA recombination</keyword>
<accession>A0A848AUB5</accession>
<dbReference type="InterPro" id="IPR036162">
    <property type="entry name" value="Resolvase-like_N_sf"/>
</dbReference>
<sequence>MKCIIYSRVSTTDQTTENQILQLREYAEKQGRTVIDVKTDICSGSKSADERSGLREVFDLARRRRFDVLLFWSLDRLSREGTRKTLEYLSRLDSYKVKWHSYSEEYISSLGIFADAIIALMSCLARQERLRISDRTKAGLQRAVSQGKTLGRPKLNPAIEPQAIKLREQGYSYSRIARELNISKTHAYKLCR</sequence>
<keyword evidence="1" id="KW-0238">DNA-binding</keyword>
<dbReference type="PANTHER" id="PTHR30461">
    <property type="entry name" value="DNA-INVERTASE FROM LAMBDOID PROPHAGE"/>
    <property type="match status" value="1"/>
</dbReference>
<dbReference type="InterPro" id="IPR006119">
    <property type="entry name" value="Resolv_N"/>
</dbReference>
<evidence type="ECO:0000256" key="1">
    <source>
        <dbReference type="ARBA" id="ARBA00023125"/>
    </source>
</evidence>
<dbReference type="Proteomes" id="UP000576225">
    <property type="component" value="Unassembled WGS sequence"/>
</dbReference>
<dbReference type="CDD" id="cd03768">
    <property type="entry name" value="SR_ResInv"/>
    <property type="match status" value="1"/>
</dbReference>
<feature type="domain" description="Resolvase/invertase-type recombinase catalytic" evidence="3">
    <location>
        <begin position="2"/>
        <end position="147"/>
    </location>
</feature>
<dbReference type="SMART" id="SM00857">
    <property type="entry name" value="Resolvase"/>
    <property type="match status" value="1"/>
</dbReference>
<dbReference type="InterPro" id="IPR050639">
    <property type="entry name" value="SSR_resolvase"/>
</dbReference>
<reference evidence="4 5" key="1">
    <citation type="submission" date="2020-04" db="EMBL/GenBank/DDBJ databases">
        <authorList>
            <person name="Hitch T.C.A."/>
            <person name="Wylensek D."/>
            <person name="Clavel T."/>
        </authorList>
    </citation>
    <scope>NUCLEOTIDE SEQUENCE [LARGE SCALE GENOMIC DNA]</scope>
    <source>
        <strain evidence="4 5">COR2-253-APC-1A</strain>
    </source>
</reference>
<dbReference type="AlphaFoldDB" id="A0A848AUB5"/>
<dbReference type="GO" id="GO:0000150">
    <property type="term" value="F:DNA strand exchange activity"/>
    <property type="evidence" value="ECO:0007669"/>
    <property type="project" value="InterPro"/>
</dbReference>
<evidence type="ECO:0000259" key="3">
    <source>
        <dbReference type="PROSITE" id="PS51736"/>
    </source>
</evidence>
<evidence type="ECO:0000256" key="2">
    <source>
        <dbReference type="ARBA" id="ARBA00023172"/>
    </source>
</evidence>
<dbReference type="EMBL" id="JABAEW010000004">
    <property type="protein sequence ID" value="NMD85687.1"/>
    <property type="molecule type" value="Genomic_DNA"/>
</dbReference>
<name>A0A848AUB5_9BACT</name>
<dbReference type="Pfam" id="PF00239">
    <property type="entry name" value="Resolvase"/>
    <property type="match status" value="1"/>
</dbReference>
<dbReference type="GO" id="GO:0003677">
    <property type="term" value="F:DNA binding"/>
    <property type="evidence" value="ECO:0007669"/>
    <property type="project" value="UniProtKB-KW"/>
</dbReference>
<evidence type="ECO:0000313" key="4">
    <source>
        <dbReference type="EMBL" id="NMD85687.1"/>
    </source>
</evidence>
<protein>
    <submittedName>
        <fullName evidence="4">Recombinase family protein</fullName>
    </submittedName>
</protein>
<dbReference type="SUPFAM" id="SSF53041">
    <property type="entry name" value="Resolvase-like"/>
    <property type="match status" value="1"/>
</dbReference>
<dbReference type="PROSITE" id="PS51736">
    <property type="entry name" value="RECOMBINASES_3"/>
    <property type="match status" value="1"/>
</dbReference>
<gene>
    <name evidence="4" type="ORF">HF882_03730</name>
</gene>
<dbReference type="PANTHER" id="PTHR30461:SF2">
    <property type="entry name" value="SERINE RECOMBINASE PINE-RELATED"/>
    <property type="match status" value="1"/>
</dbReference>